<sequence>MDKHFFEILSRICDQYIGRLSEYEKDILFPHTGFKLPSQDNIFDEKSLVAYCEVINRHFSRIASTLLFRTKWVSVLGVSTQVDGVSSTDAAADSYLFTQWTLRRFLSSEDKPGFDLVRKYDLQVPMNWEYKNLGFGHEIFSALQTQGGDFHWTACQERSARHGATSKCPNHIHRTEGRLTITGRPTGPDALATVDIIKRSTDENWWGSNFESSRNDSLGAHKEALRFIPSSSNGCT</sequence>
<dbReference type="EMBL" id="JADNYJ010000014">
    <property type="protein sequence ID" value="KAF8907635.1"/>
    <property type="molecule type" value="Genomic_DNA"/>
</dbReference>
<dbReference type="OrthoDB" id="3055171at2759"/>
<reference evidence="1" key="1">
    <citation type="submission" date="2020-11" db="EMBL/GenBank/DDBJ databases">
        <authorList>
            <consortium name="DOE Joint Genome Institute"/>
            <person name="Ahrendt S."/>
            <person name="Riley R."/>
            <person name="Andreopoulos W."/>
            <person name="LaButti K."/>
            <person name="Pangilinan J."/>
            <person name="Ruiz-duenas F.J."/>
            <person name="Barrasa J.M."/>
            <person name="Sanchez-Garcia M."/>
            <person name="Camarero S."/>
            <person name="Miyauchi S."/>
            <person name="Serrano A."/>
            <person name="Linde D."/>
            <person name="Babiker R."/>
            <person name="Drula E."/>
            <person name="Ayuso-Fernandez I."/>
            <person name="Pacheco R."/>
            <person name="Padilla G."/>
            <person name="Ferreira P."/>
            <person name="Barriuso J."/>
            <person name="Kellner H."/>
            <person name="Castanera R."/>
            <person name="Alfaro M."/>
            <person name="Ramirez L."/>
            <person name="Pisabarro A.G."/>
            <person name="Kuo A."/>
            <person name="Tritt A."/>
            <person name="Lipzen A."/>
            <person name="He G."/>
            <person name="Yan M."/>
            <person name="Ng V."/>
            <person name="Cullen D."/>
            <person name="Martin F."/>
            <person name="Rosso M.-N."/>
            <person name="Henrissat B."/>
            <person name="Hibbett D."/>
            <person name="Martinez A.T."/>
            <person name="Grigoriev I.V."/>
        </authorList>
    </citation>
    <scope>NUCLEOTIDE SEQUENCE</scope>
    <source>
        <strain evidence="1">AH 44721</strain>
    </source>
</reference>
<dbReference type="AlphaFoldDB" id="A0A9P5NUZ1"/>
<evidence type="ECO:0000313" key="1">
    <source>
        <dbReference type="EMBL" id="KAF8907635.1"/>
    </source>
</evidence>
<name>A0A9P5NUZ1_GYMJU</name>
<gene>
    <name evidence="1" type="ORF">CPB84DRAFT_1768408</name>
</gene>
<protein>
    <submittedName>
        <fullName evidence="1">Uncharacterized protein</fullName>
    </submittedName>
</protein>
<evidence type="ECO:0000313" key="2">
    <source>
        <dbReference type="Proteomes" id="UP000724874"/>
    </source>
</evidence>
<proteinExistence type="predicted"/>
<accession>A0A9P5NUZ1</accession>
<dbReference type="Proteomes" id="UP000724874">
    <property type="component" value="Unassembled WGS sequence"/>
</dbReference>
<keyword evidence="2" id="KW-1185">Reference proteome</keyword>
<comment type="caution">
    <text evidence="1">The sequence shown here is derived from an EMBL/GenBank/DDBJ whole genome shotgun (WGS) entry which is preliminary data.</text>
</comment>
<organism evidence="1 2">
    <name type="scientific">Gymnopilus junonius</name>
    <name type="common">Spectacular rustgill mushroom</name>
    <name type="synonym">Gymnopilus spectabilis subsp. junonius</name>
    <dbReference type="NCBI Taxonomy" id="109634"/>
    <lineage>
        <taxon>Eukaryota</taxon>
        <taxon>Fungi</taxon>
        <taxon>Dikarya</taxon>
        <taxon>Basidiomycota</taxon>
        <taxon>Agaricomycotina</taxon>
        <taxon>Agaricomycetes</taxon>
        <taxon>Agaricomycetidae</taxon>
        <taxon>Agaricales</taxon>
        <taxon>Agaricineae</taxon>
        <taxon>Hymenogastraceae</taxon>
        <taxon>Gymnopilus</taxon>
    </lineage>
</organism>